<organism evidence="2 3">
    <name type="scientific">Enterococcus avium</name>
    <name type="common">Streptococcus avium</name>
    <dbReference type="NCBI Taxonomy" id="33945"/>
    <lineage>
        <taxon>Bacteria</taxon>
        <taxon>Bacillati</taxon>
        <taxon>Bacillota</taxon>
        <taxon>Bacilli</taxon>
        <taxon>Lactobacillales</taxon>
        <taxon>Enterococcaceae</taxon>
        <taxon>Enterococcus</taxon>
    </lineage>
</organism>
<protein>
    <submittedName>
        <fullName evidence="2">Uncharacterized protein</fullName>
    </submittedName>
</protein>
<dbReference type="RefSeq" id="WP_127978609.1">
    <property type="nucleotide sequence ID" value="NZ_JAYEYR010000091.1"/>
</dbReference>
<dbReference type="Proteomes" id="UP000288388">
    <property type="component" value="Unassembled WGS sequence"/>
</dbReference>
<gene>
    <name evidence="2" type="ORF">EK398_06675</name>
</gene>
<accession>A0A437ULP0</accession>
<evidence type="ECO:0000313" key="2">
    <source>
        <dbReference type="EMBL" id="RVU94552.1"/>
    </source>
</evidence>
<reference evidence="2 3" key="1">
    <citation type="submission" date="2018-12" db="EMBL/GenBank/DDBJ databases">
        <title>A novel vanA-carrying plasmid in a clinical isolate of Enterococcus avium.</title>
        <authorList>
            <person name="Bernasconi O.J."/>
            <person name="Luzzaro F."/>
            <person name="Endimiani A."/>
        </authorList>
    </citation>
    <scope>NUCLEOTIDE SEQUENCE [LARGE SCALE GENOMIC DNA]</scope>
    <source>
        <strain evidence="2 3">LC0559/18</strain>
    </source>
</reference>
<feature type="region of interest" description="Disordered" evidence="1">
    <location>
        <begin position="223"/>
        <end position="253"/>
    </location>
</feature>
<comment type="caution">
    <text evidence="2">The sequence shown here is derived from an EMBL/GenBank/DDBJ whole genome shotgun (WGS) entry which is preliminary data.</text>
</comment>
<proteinExistence type="predicted"/>
<feature type="compositionally biased region" description="Basic and acidic residues" evidence="1">
    <location>
        <begin position="232"/>
        <end position="245"/>
    </location>
</feature>
<evidence type="ECO:0000313" key="3">
    <source>
        <dbReference type="Proteomes" id="UP000288388"/>
    </source>
</evidence>
<dbReference type="EMBL" id="RYZS01000001">
    <property type="protein sequence ID" value="RVU94552.1"/>
    <property type="molecule type" value="Genomic_DNA"/>
</dbReference>
<dbReference type="AlphaFoldDB" id="A0A437ULP0"/>
<sequence length="253" mass="29286">MDDIVPSLLETIEIQFMEQTNKSTKLNKLLEKLRLKKSTYLDANEYAIEVGKILAQIFDVNITADILPDGRMYFNIADRVLNATLKKNQKLISSYCFTVQTVLNHEAGLKLKAQSPELNQDRIDGLINRVASESNFDEIKWILDDPIINFCQSVVDDSIKKNADFHARAGLNPTITRHVRGDACKWCRSLAGTYEYYSEPAEFYHRHERCTCTVEYNPKDARGFQNSHTKKWRDPERQAKIEQRKTLNLRKRG</sequence>
<name>A0A437ULP0_ENTAV</name>
<evidence type="ECO:0000256" key="1">
    <source>
        <dbReference type="SAM" id="MobiDB-lite"/>
    </source>
</evidence>